<evidence type="ECO:0000313" key="1">
    <source>
        <dbReference type="EMBL" id="QEW37092.1"/>
    </source>
</evidence>
<protein>
    <submittedName>
        <fullName evidence="1">Uncharacterized protein</fullName>
    </submittedName>
</protein>
<name>A0A5P3ATN6_PHOVU</name>
<sequence length="250" mass="28860">MKLVNLFYSLLLYICIIDLISCTSLPTYTFNYIGLDEFNGDTLRLWRATSDRLKSDKDYGKDPVATIIIRNGKASFSGLIDTLHLYYIDGKDCSLYFYPELGEVTHRYMGDTEYSNSQSVAKQYEILRREGFPNQESQEFLFSNLRNAMGIHLLDHVGCYPNELDAIYEKSNLAMRDTVSLLLGLKQQLSDTKELDIGDMYIDFRQKGFKQDSVHFSNYFNKDKTVCLFFANGNCKSFGVKMKKNNENLQ</sequence>
<evidence type="ECO:0000313" key="2">
    <source>
        <dbReference type="Proteomes" id="UP000326091"/>
    </source>
</evidence>
<organism evidence="1 2">
    <name type="scientific">Phocaeicola vulgatus</name>
    <name type="common">Bacteroides vulgatus</name>
    <dbReference type="NCBI Taxonomy" id="821"/>
    <lineage>
        <taxon>Bacteria</taxon>
        <taxon>Pseudomonadati</taxon>
        <taxon>Bacteroidota</taxon>
        <taxon>Bacteroidia</taxon>
        <taxon>Bacteroidales</taxon>
        <taxon>Bacteroidaceae</taxon>
        <taxon>Phocaeicola</taxon>
    </lineage>
</organism>
<reference evidence="1 2" key="1">
    <citation type="submission" date="2019-09" db="EMBL/GenBank/DDBJ databases">
        <title>Commensal-derived Metabolites Govern Vibrio cholerae Pathogenesis in Host.</title>
        <authorList>
            <person name="Yoon S.S."/>
            <person name="Yoon M.Y."/>
        </authorList>
    </citation>
    <scope>NUCLEOTIDE SEQUENCE [LARGE SCALE GENOMIC DNA]</scope>
    <source>
        <strain evidence="1 2">VIC01</strain>
    </source>
</reference>
<dbReference type="RefSeq" id="WP_005847894.1">
    <property type="nucleotide sequence ID" value="NZ_CP043529.1"/>
</dbReference>
<dbReference type="Proteomes" id="UP000326091">
    <property type="component" value="Chromosome"/>
</dbReference>
<accession>A0A5P3ATN6</accession>
<gene>
    <name evidence="1" type="ORF">VIC01_02666</name>
</gene>
<dbReference type="AlphaFoldDB" id="A0A5P3ATN6"/>
<proteinExistence type="predicted"/>
<dbReference type="EMBL" id="CP043529">
    <property type="protein sequence ID" value="QEW37092.1"/>
    <property type="molecule type" value="Genomic_DNA"/>
</dbReference>